<name>A0A8S3XA76_PARAO</name>
<accession>A0A8S3XA76</accession>
<reference evidence="1" key="1">
    <citation type="submission" date="2021-04" db="EMBL/GenBank/DDBJ databases">
        <authorList>
            <person name="Tunstrom K."/>
        </authorList>
    </citation>
    <scope>NUCLEOTIDE SEQUENCE</scope>
</reference>
<dbReference type="AlphaFoldDB" id="A0A8S3XA76"/>
<dbReference type="EMBL" id="CAJQZP010001010">
    <property type="protein sequence ID" value="CAG5007909.1"/>
    <property type="molecule type" value="Genomic_DNA"/>
</dbReference>
<keyword evidence="2" id="KW-1185">Reference proteome</keyword>
<evidence type="ECO:0000313" key="2">
    <source>
        <dbReference type="Proteomes" id="UP000691718"/>
    </source>
</evidence>
<protein>
    <submittedName>
        <fullName evidence="1">(apollo) hypothetical protein</fullName>
    </submittedName>
</protein>
<sequence>MVFEAHNKDVLFTITPEWQKFEVCDELSIFRTYRIGSDLWNDWDMDRESGSLLYVLILLARSLTNEAMIPKYYYSKPITVNRFTSTMFAKARVLALDV</sequence>
<proteinExistence type="predicted"/>
<evidence type="ECO:0000313" key="1">
    <source>
        <dbReference type="EMBL" id="CAG5007909.1"/>
    </source>
</evidence>
<gene>
    <name evidence="1" type="ORF">PAPOLLO_LOCUS14981</name>
</gene>
<organism evidence="1 2">
    <name type="scientific">Parnassius apollo</name>
    <name type="common">Apollo butterfly</name>
    <name type="synonym">Papilio apollo</name>
    <dbReference type="NCBI Taxonomy" id="110799"/>
    <lineage>
        <taxon>Eukaryota</taxon>
        <taxon>Metazoa</taxon>
        <taxon>Ecdysozoa</taxon>
        <taxon>Arthropoda</taxon>
        <taxon>Hexapoda</taxon>
        <taxon>Insecta</taxon>
        <taxon>Pterygota</taxon>
        <taxon>Neoptera</taxon>
        <taxon>Endopterygota</taxon>
        <taxon>Lepidoptera</taxon>
        <taxon>Glossata</taxon>
        <taxon>Ditrysia</taxon>
        <taxon>Papilionoidea</taxon>
        <taxon>Papilionidae</taxon>
        <taxon>Parnassiinae</taxon>
        <taxon>Parnassini</taxon>
        <taxon>Parnassius</taxon>
        <taxon>Parnassius</taxon>
    </lineage>
</organism>
<comment type="caution">
    <text evidence="1">The sequence shown here is derived from an EMBL/GenBank/DDBJ whole genome shotgun (WGS) entry which is preliminary data.</text>
</comment>
<dbReference type="Proteomes" id="UP000691718">
    <property type="component" value="Unassembled WGS sequence"/>
</dbReference>